<protein>
    <submittedName>
        <fullName evidence="1">Uncharacterized protein</fullName>
    </submittedName>
</protein>
<gene>
    <name evidence="1" type="ORF">TRAPUB_1043</name>
</gene>
<proteinExistence type="predicted"/>
<comment type="caution">
    <text evidence="1">The sequence shown here is derived from an EMBL/GenBank/DDBJ whole genome shotgun (WGS) entry which is preliminary data.</text>
</comment>
<dbReference type="OrthoDB" id="3242181at2759"/>
<dbReference type="AlphaFoldDB" id="A0A1M2VKL3"/>
<sequence>MSTTSLPNYVPSLSSIPSYSAEPQEYEQRLALNRAPQRPVGDFVKQSKGGNVSLRLFAQEDNVSLPVYGSGAAVEGAINLTKTDGVTAVEVKVRSRREFEISGARRSTTSG</sequence>
<organism evidence="1 2">
    <name type="scientific">Trametes pubescens</name>
    <name type="common">White-rot fungus</name>
    <dbReference type="NCBI Taxonomy" id="154538"/>
    <lineage>
        <taxon>Eukaryota</taxon>
        <taxon>Fungi</taxon>
        <taxon>Dikarya</taxon>
        <taxon>Basidiomycota</taxon>
        <taxon>Agaricomycotina</taxon>
        <taxon>Agaricomycetes</taxon>
        <taxon>Polyporales</taxon>
        <taxon>Polyporaceae</taxon>
        <taxon>Trametes</taxon>
    </lineage>
</organism>
<dbReference type="Proteomes" id="UP000184267">
    <property type="component" value="Unassembled WGS sequence"/>
</dbReference>
<dbReference type="EMBL" id="MNAD01001083">
    <property type="protein sequence ID" value="OJT08108.1"/>
    <property type="molecule type" value="Genomic_DNA"/>
</dbReference>
<keyword evidence="2" id="KW-1185">Reference proteome</keyword>
<reference evidence="1 2" key="1">
    <citation type="submission" date="2016-10" db="EMBL/GenBank/DDBJ databases">
        <title>Genome sequence of the basidiomycete white-rot fungus Trametes pubescens.</title>
        <authorList>
            <person name="Makela M.R."/>
            <person name="Granchi Z."/>
            <person name="Peng M."/>
            <person name="De Vries R.P."/>
            <person name="Grigoriev I."/>
            <person name="Riley R."/>
            <person name="Hilden K."/>
        </authorList>
    </citation>
    <scope>NUCLEOTIDE SEQUENCE [LARGE SCALE GENOMIC DNA]</scope>
    <source>
        <strain evidence="1 2">FBCC735</strain>
    </source>
</reference>
<evidence type="ECO:0000313" key="1">
    <source>
        <dbReference type="EMBL" id="OJT08108.1"/>
    </source>
</evidence>
<name>A0A1M2VKL3_TRAPU</name>
<accession>A0A1M2VKL3</accession>
<evidence type="ECO:0000313" key="2">
    <source>
        <dbReference type="Proteomes" id="UP000184267"/>
    </source>
</evidence>